<gene>
    <name evidence="1" type="ORF">ACFSW5_22505</name>
</gene>
<evidence type="ECO:0000313" key="1">
    <source>
        <dbReference type="EMBL" id="MFD2663033.1"/>
    </source>
</evidence>
<protein>
    <submittedName>
        <fullName evidence="1">Phage tail protein</fullName>
    </submittedName>
</protein>
<dbReference type="InterPro" id="IPR018755">
    <property type="entry name" value="Phage_Mu_Gp48"/>
</dbReference>
<reference evidence="2" key="1">
    <citation type="journal article" date="2019" name="Int. J. Syst. Evol. Microbiol.">
        <title>The Global Catalogue of Microorganisms (GCM) 10K type strain sequencing project: providing services to taxonomists for standard genome sequencing and annotation.</title>
        <authorList>
            <consortium name="The Broad Institute Genomics Platform"/>
            <consortium name="The Broad Institute Genome Sequencing Center for Infectious Disease"/>
            <person name="Wu L."/>
            <person name="Ma J."/>
        </authorList>
    </citation>
    <scope>NUCLEOTIDE SEQUENCE [LARGE SCALE GENOMIC DNA]</scope>
    <source>
        <strain evidence="2">TISTR 1827</strain>
    </source>
</reference>
<accession>A0ABW5R2Y8</accession>
<dbReference type="EMBL" id="JBHUMY010000038">
    <property type="protein sequence ID" value="MFD2663033.1"/>
    <property type="molecule type" value="Genomic_DNA"/>
</dbReference>
<name>A0ABW5R2Y8_9BACL</name>
<dbReference type="Proteomes" id="UP001597493">
    <property type="component" value="Unassembled WGS sequence"/>
</dbReference>
<keyword evidence="2" id="KW-1185">Reference proteome</keyword>
<dbReference type="Pfam" id="PF10076">
    <property type="entry name" value="Phage_Mu_Gp48"/>
    <property type="match status" value="1"/>
</dbReference>
<organism evidence="1 2">
    <name type="scientific">Paenibacillus thailandensis</name>
    <dbReference type="NCBI Taxonomy" id="393250"/>
    <lineage>
        <taxon>Bacteria</taxon>
        <taxon>Bacillati</taxon>
        <taxon>Bacillota</taxon>
        <taxon>Bacilli</taxon>
        <taxon>Bacillales</taxon>
        <taxon>Paenibacillaceae</taxon>
        <taxon>Paenibacillus</taxon>
    </lineage>
</organism>
<sequence>MHKDTLLTNLPKIARKDLLTINMSESIGNSLDTTQTRINEYPNQLDVDKATWGLEIYEKDLGLSADNKTITERRSNIKARLRGSGHASLEQIKSIIADSYPDGEVNVTYNGQIKVEFVSIRGVPTNMDDLKSIISDIVPAHIRVEYIFRYLLFDELDTYDITFDELDALGMTFDEFAAWNGT</sequence>
<proteinExistence type="predicted"/>
<comment type="caution">
    <text evidence="1">The sequence shown here is derived from an EMBL/GenBank/DDBJ whole genome shotgun (WGS) entry which is preliminary data.</text>
</comment>
<dbReference type="RefSeq" id="WP_379278312.1">
    <property type="nucleotide sequence ID" value="NZ_JBHUGT010000045.1"/>
</dbReference>
<evidence type="ECO:0000313" key="2">
    <source>
        <dbReference type="Proteomes" id="UP001597493"/>
    </source>
</evidence>